<evidence type="ECO:0000256" key="3">
    <source>
        <dbReference type="ARBA" id="ARBA00018141"/>
    </source>
</evidence>
<dbReference type="EMBL" id="WPAF01000008">
    <property type="protein sequence ID" value="KAF0134468.1"/>
    <property type="molecule type" value="Genomic_DNA"/>
</dbReference>
<evidence type="ECO:0000256" key="1">
    <source>
        <dbReference type="ARBA" id="ARBA00005061"/>
    </source>
</evidence>
<dbReference type="GO" id="GO:0008616">
    <property type="term" value="P:tRNA queuosine(34) biosynthetic process"/>
    <property type="evidence" value="ECO:0007669"/>
    <property type="project" value="UniProtKB-KW"/>
</dbReference>
<accession>A0A833L1E7</accession>
<evidence type="ECO:0000256" key="7">
    <source>
        <dbReference type="ARBA" id="ARBA00048807"/>
    </source>
</evidence>
<keyword evidence="8" id="KW-0671">Queuosine biosynthesis</keyword>
<organism evidence="11 12">
    <name type="scientific">Candidatus Saganbacteria bacterium</name>
    <dbReference type="NCBI Taxonomy" id="2575572"/>
    <lineage>
        <taxon>Bacteria</taxon>
        <taxon>Bacillati</taxon>
        <taxon>Saganbacteria</taxon>
    </lineage>
</organism>
<dbReference type="GO" id="GO:0046872">
    <property type="term" value="F:metal ion binding"/>
    <property type="evidence" value="ECO:0007669"/>
    <property type="project" value="UniProtKB-KW"/>
</dbReference>
<dbReference type="PIRSF" id="PIRSF006113">
    <property type="entry name" value="PTP_synth"/>
    <property type="match status" value="1"/>
</dbReference>
<feature type="binding site" evidence="10">
    <location>
        <position position="23"/>
    </location>
    <ligand>
        <name>Zn(2+)</name>
        <dbReference type="ChEBI" id="CHEBI:29105"/>
    </ligand>
</feature>
<gene>
    <name evidence="11" type="ORF">FD145_693</name>
</gene>
<protein>
    <recommendedName>
        <fullName evidence="3 8">6-carboxy-5,6,7,8-tetrahydropterin synthase</fullName>
        <ecNumber evidence="8">4.-.-.-</ecNumber>
    </recommendedName>
</protein>
<evidence type="ECO:0000256" key="10">
    <source>
        <dbReference type="PIRSR" id="PIRSR006113-2"/>
    </source>
</evidence>
<comment type="caution">
    <text evidence="11">The sequence shown here is derived from an EMBL/GenBank/DDBJ whole genome shotgun (WGS) entry which is preliminary data.</text>
</comment>
<dbReference type="GO" id="GO:0070497">
    <property type="term" value="F:6-carboxytetrahydropterin synthase activity"/>
    <property type="evidence" value="ECO:0007669"/>
    <property type="project" value="UniProtKB-EC"/>
</dbReference>
<evidence type="ECO:0000256" key="6">
    <source>
        <dbReference type="ARBA" id="ARBA00023239"/>
    </source>
</evidence>
<feature type="active site" description="Charge relay system" evidence="9">
    <location>
        <position position="103"/>
    </location>
</feature>
<evidence type="ECO:0000256" key="5">
    <source>
        <dbReference type="ARBA" id="ARBA00022833"/>
    </source>
</evidence>
<dbReference type="PANTHER" id="PTHR12589">
    <property type="entry name" value="PYRUVOYL TETRAHYDROBIOPTERIN SYNTHASE"/>
    <property type="match status" value="1"/>
</dbReference>
<evidence type="ECO:0000256" key="9">
    <source>
        <dbReference type="PIRSR" id="PIRSR006113-1"/>
    </source>
</evidence>
<feature type="binding site" evidence="10">
    <location>
        <position position="10"/>
    </location>
    <ligand>
        <name>Zn(2+)</name>
        <dbReference type="ChEBI" id="CHEBI:29105"/>
    </ligand>
</feature>
<reference evidence="11 12" key="1">
    <citation type="submission" date="2019-12" db="EMBL/GenBank/DDBJ databases">
        <authorList>
            <person name="Wolfe R."/>
            <person name="Danczak R."/>
            <person name="Wilkins M."/>
        </authorList>
    </citation>
    <scope>NUCLEOTIDE SEQUENCE [LARGE SCALE GENOMIC DNA]</scope>
    <source>
        <strain evidence="11">X2_MaxBin.013</strain>
    </source>
</reference>
<dbReference type="SUPFAM" id="SSF55620">
    <property type="entry name" value="Tetrahydrobiopterin biosynthesis enzymes-like"/>
    <property type="match status" value="1"/>
</dbReference>
<evidence type="ECO:0000313" key="11">
    <source>
        <dbReference type="EMBL" id="KAF0134468.1"/>
    </source>
</evidence>
<comment type="catalytic activity">
    <reaction evidence="7 8">
        <text>7,8-dihydroneopterin 3'-triphosphate + H2O = 6-carboxy-5,6,7,8-tetrahydropterin + triphosphate + acetaldehyde + 2 H(+)</text>
        <dbReference type="Rhea" id="RHEA:27966"/>
        <dbReference type="ChEBI" id="CHEBI:15343"/>
        <dbReference type="ChEBI" id="CHEBI:15377"/>
        <dbReference type="ChEBI" id="CHEBI:15378"/>
        <dbReference type="ChEBI" id="CHEBI:18036"/>
        <dbReference type="ChEBI" id="CHEBI:58462"/>
        <dbReference type="ChEBI" id="CHEBI:61032"/>
        <dbReference type="EC" id="4.1.2.50"/>
    </reaction>
</comment>
<feature type="binding site" evidence="10">
    <location>
        <position position="25"/>
    </location>
    <ligand>
        <name>Zn(2+)</name>
        <dbReference type="ChEBI" id="CHEBI:29105"/>
    </ligand>
</feature>
<comment type="similarity">
    <text evidence="2 8">Belongs to the PTPS family. QueD subfamily.</text>
</comment>
<evidence type="ECO:0000256" key="8">
    <source>
        <dbReference type="PIRNR" id="PIRNR006113"/>
    </source>
</evidence>
<evidence type="ECO:0000313" key="12">
    <source>
        <dbReference type="Proteomes" id="UP000488506"/>
    </source>
</evidence>
<dbReference type="InterPro" id="IPR038418">
    <property type="entry name" value="6-PTP_synth/QueD_sf"/>
</dbReference>
<sequence>MVEDTFSAAHQLFGYDGPCEKLHGHTFKVQVFIKGSNLKKEGFLLDFKEIKSILKENLAEFDHTNLNELGYFKKENPTSENIARALYLKLIKILPIIKVTVWESPNASAAYYE</sequence>
<comment type="cofactor">
    <cofactor evidence="8 10">
        <name>Zn(2+)</name>
        <dbReference type="ChEBI" id="CHEBI:29105"/>
    </cofactor>
    <text evidence="8 10">Binds 1 zinc ion per subunit.</text>
</comment>
<dbReference type="Gene3D" id="3.30.479.10">
    <property type="entry name" value="6-pyruvoyl tetrahydropterin synthase/QueD"/>
    <property type="match status" value="1"/>
</dbReference>
<dbReference type="UniPathway" id="UPA00391"/>
<dbReference type="EC" id="4.-.-.-" evidence="8"/>
<proteinExistence type="inferred from homology"/>
<keyword evidence="4 8" id="KW-0479">Metal-binding</keyword>
<name>A0A833L1E7_UNCSA</name>
<dbReference type="Proteomes" id="UP000488506">
    <property type="component" value="Unassembled WGS sequence"/>
</dbReference>
<dbReference type="Pfam" id="PF01242">
    <property type="entry name" value="PTPS"/>
    <property type="match status" value="1"/>
</dbReference>
<feature type="active site" description="Proton acceptor" evidence="9">
    <location>
        <position position="19"/>
    </location>
</feature>
<feature type="active site" description="Charge relay system" evidence="9">
    <location>
        <position position="63"/>
    </location>
</feature>
<dbReference type="InterPro" id="IPR007115">
    <property type="entry name" value="6-PTP_synth/QueD"/>
</dbReference>
<evidence type="ECO:0000256" key="2">
    <source>
        <dbReference type="ARBA" id="ARBA00008900"/>
    </source>
</evidence>
<dbReference type="NCBIfam" id="TIGR03367">
    <property type="entry name" value="queuosine_QueD"/>
    <property type="match status" value="1"/>
</dbReference>
<dbReference type="PANTHER" id="PTHR12589:SF7">
    <property type="entry name" value="6-PYRUVOYL TETRAHYDROBIOPTERIN SYNTHASE"/>
    <property type="match status" value="1"/>
</dbReference>
<keyword evidence="5 8" id="KW-0862">Zinc</keyword>
<dbReference type="AlphaFoldDB" id="A0A833L1E7"/>
<evidence type="ECO:0000256" key="4">
    <source>
        <dbReference type="ARBA" id="ARBA00022723"/>
    </source>
</evidence>
<comment type="pathway">
    <text evidence="1 8">Purine metabolism; 7-cyano-7-deazaguanine biosynthesis.</text>
</comment>
<keyword evidence="6 8" id="KW-0456">Lyase</keyword>